<dbReference type="Proteomes" id="UP001208689">
    <property type="component" value="Chromosome"/>
</dbReference>
<proteinExistence type="predicted"/>
<gene>
    <name evidence="1" type="ORF">NEF87_000477</name>
</gene>
<accession>A0ABY6HKZ7</accession>
<evidence type="ECO:0000313" key="1">
    <source>
        <dbReference type="EMBL" id="UYP44192.1"/>
    </source>
</evidence>
<reference evidence="1" key="1">
    <citation type="submission" date="2022-09" db="EMBL/GenBank/DDBJ databases">
        <title>Actin cytoskeleton and complex cell architecture in an #Asgard archaeon.</title>
        <authorList>
            <person name="Ponce Toledo R.I."/>
            <person name="Schleper C."/>
            <person name="Rodrigues Oliveira T."/>
            <person name="Wollweber F."/>
            <person name="Xu J."/>
            <person name="Rittmann S."/>
            <person name="Klingl A."/>
            <person name="Pilhofer M."/>
        </authorList>
    </citation>
    <scope>NUCLEOTIDE SEQUENCE</scope>
    <source>
        <strain evidence="1">B-35</strain>
    </source>
</reference>
<protein>
    <submittedName>
        <fullName evidence="1">Uncharacterized protein</fullName>
    </submittedName>
</protein>
<keyword evidence="2" id="KW-1185">Reference proteome</keyword>
<evidence type="ECO:0000313" key="2">
    <source>
        <dbReference type="Proteomes" id="UP001208689"/>
    </source>
</evidence>
<name>A0ABY6HKZ7_9ARCH</name>
<sequence length="49" mass="5770">MHGLLDTRIRSLLLKQTPTGVNAQLHLKKNQNDKSENERLKLYDQYFPC</sequence>
<organism evidence="1 2">
    <name type="scientific">Candidatus Lokiarchaeum ossiferum</name>
    <dbReference type="NCBI Taxonomy" id="2951803"/>
    <lineage>
        <taxon>Archaea</taxon>
        <taxon>Promethearchaeati</taxon>
        <taxon>Promethearchaeota</taxon>
        <taxon>Promethearchaeia</taxon>
        <taxon>Promethearchaeales</taxon>
        <taxon>Promethearchaeaceae</taxon>
        <taxon>Candidatus Lokiarchaeum</taxon>
    </lineage>
</organism>
<dbReference type="EMBL" id="CP104013">
    <property type="protein sequence ID" value="UYP44192.1"/>
    <property type="molecule type" value="Genomic_DNA"/>
</dbReference>